<proteinExistence type="predicted"/>
<reference evidence="1 2" key="1">
    <citation type="journal article" date="2015" name="Genome Biol. Evol.">
        <title>Comparative Genomics of a Bacterivorous Green Alga Reveals Evolutionary Causalities and Consequences of Phago-Mixotrophic Mode of Nutrition.</title>
        <authorList>
            <person name="Burns J.A."/>
            <person name="Paasch A."/>
            <person name="Narechania A."/>
            <person name="Kim E."/>
        </authorList>
    </citation>
    <scope>NUCLEOTIDE SEQUENCE [LARGE SCALE GENOMIC DNA]</scope>
    <source>
        <strain evidence="1 2">PLY_AMNH</strain>
    </source>
</reference>
<accession>A0AAE0G7X6</accession>
<sequence length="156" mass="17852">MMQYAPPVDALLAAGVAVLAQLEQEALVMRQVGSQLTAMRRDHQELEKMGAAQVQGQPEEAVRQLDEAGRSVKKLRRQLGRHRFGLEEAIEAMEGYTQDAQEMFPELMWHVQQAELLALWRPDQDLEETFVCMAIHPRVGARHRQRHMKEMVAHAM</sequence>
<keyword evidence="2" id="KW-1185">Reference proteome</keyword>
<dbReference type="Proteomes" id="UP001190700">
    <property type="component" value="Unassembled WGS sequence"/>
</dbReference>
<dbReference type="EMBL" id="LGRX02008639">
    <property type="protein sequence ID" value="KAK3273114.1"/>
    <property type="molecule type" value="Genomic_DNA"/>
</dbReference>
<name>A0AAE0G7X6_9CHLO</name>
<evidence type="ECO:0000313" key="1">
    <source>
        <dbReference type="EMBL" id="KAK3273114.1"/>
    </source>
</evidence>
<dbReference type="AlphaFoldDB" id="A0AAE0G7X6"/>
<comment type="caution">
    <text evidence="1">The sequence shown here is derived from an EMBL/GenBank/DDBJ whole genome shotgun (WGS) entry which is preliminary data.</text>
</comment>
<organism evidence="1 2">
    <name type="scientific">Cymbomonas tetramitiformis</name>
    <dbReference type="NCBI Taxonomy" id="36881"/>
    <lineage>
        <taxon>Eukaryota</taxon>
        <taxon>Viridiplantae</taxon>
        <taxon>Chlorophyta</taxon>
        <taxon>Pyramimonadophyceae</taxon>
        <taxon>Pyramimonadales</taxon>
        <taxon>Pyramimonadaceae</taxon>
        <taxon>Cymbomonas</taxon>
    </lineage>
</organism>
<gene>
    <name evidence="1" type="ORF">CYMTET_18629</name>
</gene>
<evidence type="ECO:0000313" key="2">
    <source>
        <dbReference type="Proteomes" id="UP001190700"/>
    </source>
</evidence>
<protein>
    <submittedName>
        <fullName evidence="1">Uncharacterized protein</fullName>
    </submittedName>
</protein>